<proteinExistence type="predicted"/>
<evidence type="ECO:0000313" key="2">
    <source>
        <dbReference type="Proteomes" id="UP000179281"/>
    </source>
</evidence>
<name>A0A1G2CM84_9BACT</name>
<dbReference type="AlphaFoldDB" id="A0A1G2CM84"/>
<dbReference type="EMBL" id="MHLD01000017">
    <property type="protein sequence ID" value="OGZ02516.1"/>
    <property type="molecule type" value="Genomic_DNA"/>
</dbReference>
<gene>
    <name evidence="1" type="ORF">A3G64_01665</name>
</gene>
<organism evidence="1 2">
    <name type="scientific">Candidatus Liptonbacteria bacterium RIFCSPLOWO2_12_FULL_60_15</name>
    <dbReference type="NCBI Taxonomy" id="1798653"/>
    <lineage>
        <taxon>Bacteria</taxon>
        <taxon>Candidatus Liptoniibacteriota</taxon>
    </lineage>
</organism>
<comment type="caution">
    <text evidence="1">The sequence shown here is derived from an EMBL/GenBank/DDBJ whole genome shotgun (WGS) entry which is preliminary data.</text>
</comment>
<accession>A0A1G2CM84</accession>
<protein>
    <submittedName>
        <fullName evidence="1">Uncharacterized protein</fullName>
    </submittedName>
</protein>
<evidence type="ECO:0000313" key="1">
    <source>
        <dbReference type="EMBL" id="OGZ02516.1"/>
    </source>
</evidence>
<dbReference type="Proteomes" id="UP000179281">
    <property type="component" value="Unassembled WGS sequence"/>
</dbReference>
<reference evidence="1 2" key="1">
    <citation type="journal article" date="2016" name="Nat. Commun.">
        <title>Thousands of microbial genomes shed light on interconnected biogeochemical processes in an aquifer system.</title>
        <authorList>
            <person name="Anantharaman K."/>
            <person name="Brown C.T."/>
            <person name="Hug L.A."/>
            <person name="Sharon I."/>
            <person name="Castelle C.J."/>
            <person name="Probst A.J."/>
            <person name="Thomas B.C."/>
            <person name="Singh A."/>
            <person name="Wilkins M.J."/>
            <person name="Karaoz U."/>
            <person name="Brodie E.L."/>
            <person name="Williams K.H."/>
            <person name="Hubbard S.S."/>
            <person name="Banfield J.F."/>
        </authorList>
    </citation>
    <scope>NUCLEOTIDE SEQUENCE [LARGE SCALE GENOMIC DNA]</scope>
</reference>
<sequence length="167" mass="18634">MEQLIFSLLLWIGANSNYPVPQHLPRVEHRANDELVVLSHCEGRLPCAIPPGADKVVAFYGLSGPIRGTVFLSRDFDISRNLEHRAILLHELVHHAQVAVGMGKKPNCRGLMEMEARALENKWREENRVVPAAIVIAPAPSGCFRGLPGYGADIPIHPLLLKRMQRR</sequence>